<dbReference type="Proteomes" id="UP000190774">
    <property type="component" value="Unassembled WGS sequence"/>
</dbReference>
<keyword evidence="1" id="KW-0472">Membrane</keyword>
<keyword evidence="1" id="KW-0812">Transmembrane</keyword>
<sequence length="118" mass="12765">MTMDPEAQLRDRFQQMRRADHAEAPAWNPDLLQAPRLAAPQRSFAWFVGAPLAAALVLMLALGVTFEEAVPVAEQPRLAESLPVLLEAPPAELFASLDESFAAPSDALLPAHLTLSLP</sequence>
<evidence type="ECO:0000256" key="1">
    <source>
        <dbReference type="SAM" id="Phobius"/>
    </source>
</evidence>
<feature type="transmembrane region" description="Helical" evidence="1">
    <location>
        <begin position="44"/>
        <end position="66"/>
    </location>
</feature>
<dbReference type="EMBL" id="FUYE01000006">
    <property type="protein sequence ID" value="SKA94279.1"/>
    <property type="molecule type" value="Genomic_DNA"/>
</dbReference>
<dbReference type="AlphaFoldDB" id="A0A1T4XXH0"/>
<reference evidence="3" key="1">
    <citation type="submission" date="2017-02" db="EMBL/GenBank/DDBJ databases">
        <authorList>
            <person name="Varghese N."/>
            <person name="Submissions S."/>
        </authorList>
    </citation>
    <scope>NUCLEOTIDE SEQUENCE [LARGE SCALE GENOMIC DNA]</scope>
    <source>
        <strain evidence="3">ATCC 700200</strain>
    </source>
</reference>
<keyword evidence="1" id="KW-1133">Transmembrane helix</keyword>
<evidence type="ECO:0000313" key="2">
    <source>
        <dbReference type="EMBL" id="SKA94279.1"/>
    </source>
</evidence>
<evidence type="ECO:0000313" key="3">
    <source>
        <dbReference type="Proteomes" id="UP000190774"/>
    </source>
</evidence>
<name>A0A1T4XXH0_9BACT</name>
<dbReference type="RefSeq" id="WP_078813346.1">
    <property type="nucleotide sequence ID" value="NZ_FUYE01000006.1"/>
</dbReference>
<proteinExistence type="predicted"/>
<gene>
    <name evidence="2" type="ORF">SAMN02745166_02130</name>
</gene>
<keyword evidence="3" id="KW-1185">Reference proteome</keyword>
<organism evidence="2 3">
    <name type="scientific">Prosthecobacter debontii</name>
    <dbReference type="NCBI Taxonomy" id="48467"/>
    <lineage>
        <taxon>Bacteria</taxon>
        <taxon>Pseudomonadati</taxon>
        <taxon>Verrucomicrobiota</taxon>
        <taxon>Verrucomicrobiia</taxon>
        <taxon>Verrucomicrobiales</taxon>
        <taxon>Verrucomicrobiaceae</taxon>
        <taxon>Prosthecobacter</taxon>
    </lineage>
</organism>
<accession>A0A1T4XXH0</accession>
<protein>
    <submittedName>
        <fullName evidence="2">Uncharacterized protein</fullName>
    </submittedName>
</protein>
<dbReference type="STRING" id="48467.SAMN02745166_02130"/>